<dbReference type="InterPro" id="IPR027409">
    <property type="entry name" value="GroEL-like_apical_dom_sf"/>
</dbReference>
<dbReference type="PROSITE" id="PS00750">
    <property type="entry name" value="TCP1_1"/>
    <property type="match status" value="1"/>
</dbReference>
<dbReference type="GeneID" id="19879751"/>
<dbReference type="HOGENOM" id="CLU_008891_7_1_1"/>
<reference evidence="12" key="1">
    <citation type="submission" date="2011-03" db="EMBL/GenBank/DDBJ databases">
        <title>The genome sequence of Vavraia culicis strain floridensis.</title>
        <authorList>
            <consortium name="The Broad Institute Genome Sequencing Platform"/>
            <person name="Cuomo C."/>
            <person name="Becnel J."/>
            <person name="Sanscrainte N."/>
            <person name="Young S.K."/>
            <person name="Zeng Q."/>
            <person name="Gargeya S."/>
            <person name="Fitzgerald M."/>
            <person name="Haas B."/>
            <person name="Abouelleil A."/>
            <person name="Alvarado L."/>
            <person name="Arachchi H.M."/>
            <person name="Berlin A."/>
            <person name="Chapman S.B."/>
            <person name="Gearin G."/>
            <person name="Goldberg J."/>
            <person name="Griggs A."/>
            <person name="Gujja S."/>
            <person name="Hansen M."/>
            <person name="Heiman D."/>
            <person name="Howarth C."/>
            <person name="Larimer J."/>
            <person name="Lui A."/>
            <person name="MacDonald P.J.P."/>
            <person name="McCowen C."/>
            <person name="Montmayeur A."/>
            <person name="Murphy C."/>
            <person name="Neiman D."/>
            <person name="Pearson M."/>
            <person name="Priest M."/>
            <person name="Roberts A."/>
            <person name="Saif S."/>
            <person name="Shea T."/>
            <person name="Sisk P."/>
            <person name="Stolte C."/>
            <person name="Sykes S."/>
            <person name="Wortman J."/>
            <person name="Nusbaum C."/>
            <person name="Birren B."/>
        </authorList>
    </citation>
    <scope>NUCLEOTIDE SEQUENCE [LARGE SCALE GENOMIC DNA]</scope>
    <source>
        <strain evidence="12">floridensis</strain>
    </source>
</reference>
<evidence type="ECO:0000256" key="1">
    <source>
        <dbReference type="ARBA" id="ARBA00002912"/>
    </source>
</evidence>
<dbReference type="SUPFAM" id="SSF54849">
    <property type="entry name" value="GroEL-intermediate domain like"/>
    <property type="match status" value="1"/>
</dbReference>
<dbReference type="PANTHER" id="PTHR11353">
    <property type="entry name" value="CHAPERONIN"/>
    <property type="match status" value="1"/>
</dbReference>
<dbReference type="Gene3D" id="1.10.560.10">
    <property type="entry name" value="GroEL-like equatorial domain"/>
    <property type="match status" value="1"/>
</dbReference>
<dbReference type="InterPro" id="IPR002423">
    <property type="entry name" value="Cpn60/GroEL/TCP-1"/>
</dbReference>
<dbReference type="PRINTS" id="PR00304">
    <property type="entry name" value="TCOMPLEXTCP1"/>
</dbReference>
<evidence type="ECO:0000256" key="3">
    <source>
        <dbReference type="ARBA" id="ARBA00008020"/>
    </source>
</evidence>
<dbReference type="GO" id="GO:0140662">
    <property type="term" value="F:ATP-dependent protein folding chaperone"/>
    <property type="evidence" value="ECO:0007669"/>
    <property type="project" value="InterPro"/>
</dbReference>
<dbReference type="GO" id="GO:0016887">
    <property type="term" value="F:ATP hydrolysis activity"/>
    <property type="evidence" value="ECO:0007669"/>
    <property type="project" value="InterPro"/>
</dbReference>
<dbReference type="GO" id="GO:0005832">
    <property type="term" value="C:chaperonin-containing T-complex"/>
    <property type="evidence" value="ECO:0007669"/>
    <property type="project" value="EnsemblFungi"/>
</dbReference>
<dbReference type="STRING" id="948595.L2GSL0"/>
<dbReference type="RefSeq" id="XP_008074894.1">
    <property type="nucleotide sequence ID" value="XM_008076703.1"/>
</dbReference>
<dbReference type="EMBL" id="GL877437">
    <property type="protein sequence ID" value="ELA46656.1"/>
    <property type="molecule type" value="Genomic_DNA"/>
</dbReference>
<name>L2GSL0_VAVCU</name>
<dbReference type="FunCoup" id="L2GSL0">
    <property type="interactions" value="327"/>
</dbReference>
<dbReference type="OMA" id="HRKGNTW"/>
<comment type="subcellular location">
    <subcellularLocation>
        <location evidence="2">Cytoplasm</location>
    </subcellularLocation>
</comment>
<dbReference type="Gene3D" id="3.30.260.10">
    <property type="entry name" value="TCP-1-like chaperonin intermediate domain"/>
    <property type="match status" value="1"/>
</dbReference>
<dbReference type="Proteomes" id="UP000011081">
    <property type="component" value="Unassembled WGS sequence"/>
</dbReference>
<dbReference type="InterPro" id="IPR027410">
    <property type="entry name" value="TCP-1-like_intermed_sf"/>
</dbReference>
<dbReference type="VEuPathDB" id="MicrosporidiaDB:VCUG_01882"/>
<evidence type="ECO:0000256" key="10">
    <source>
        <dbReference type="RuleBase" id="RU004187"/>
    </source>
</evidence>
<keyword evidence="6 10" id="KW-0547">Nucleotide-binding</keyword>
<dbReference type="OrthoDB" id="10248520at2759"/>
<proteinExistence type="inferred from homology"/>
<dbReference type="PROSITE" id="PS00751">
    <property type="entry name" value="TCP1_2"/>
    <property type="match status" value="1"/>
</dbReference>
<keyword evidence="12" id="KW-1185">Reference proteome</keyword>
<protein>
    <recommendedName>
        <fullName evidence="9">CCT-eta</fullName>
    </recommendedName>
</protein>
<keyword evidence="5" id="KW-0963">Cytoplasm</keyword>
<dbReference type="InterPro" id="IPR012720">
    <property type="entry name" value="Chap_CCT_eta"/>
</dbReference>
<evidence type="ECO:0000256" key="5">
    <source>
        <dbReference type="ARBA" id="ARBA00022490"/>
    </source>
</evidence>
<dbReference type="FunFam" id="3.50.7.10:FF:000006">
    <property type="entry name" value="T-complex protein 1 subunit eta"/>
    <property type="match status" value="1"/>
</dbReference>
<dbReference type="NCBIfam" id="TIGR02345">
    <property type="entry name" value="chap_CCT_eta"/>
    <property type="match status" value="1"/>
</dbReference>
<keyword evidence="7 10" id="KW-0067">ATP-binding</keyword>
<comment type="function">
    <text evidence="1">Molecular chaperone; assists the folding of proteins upon ATP hydrolysis.</text>
</comment>
<evidence type="ECO:0000256" key="4">
    <source>
        <dbReference type="ARBA" id="ARBA00011381"/>
    </source>
</evidence>
<dbReference type="InterPro" id="IPR017998">
    <property type="entry name" value="Chaperone_TCP-1"/>
</dbReference>
<dbReference type="Pfam" id="PF00118">
    <property type="entry name" value="Cpn60_TCP1"/>
    <property type="match status" value="1"/>
</dbReference>
<comment type="similarity">
    <text evidence="3 10">Belongs to the TCP-1 chaperonin family.</text>
</comment>
<dbReference type="GO" id="GO:0051082">
    <property type="term" value="F:unfolded protein binding"/>
    <property type="evidence" value="ECO:0007669"/>
    <property type="project" value="EnsemblFungi"/>
</dbReference>
<dbReference type="InParanoid" id="L2GSL0"/>
<dbReference type="Gene3D" id="3.50.7.10">
    <property type="entry name" value="GroEL"/>
    <property type="match status" value="1"/>
</dbReference>
<accession>L2GSL0</accession>
<evidence type="ECO:0000256" key="8">
    <source>
        <dbReference type="ARBA" id="ARBA00023186"/>
    </source>
</evidence>
<dbReference type="GO" id="GO:0005524">
    <property type="term" value="F:ATP binding"/>
    <property type="evidence" value="ECO:0007669"/>
    <property type="project" value="UniProtKB-KW"/>
</dbReference>
<dbReference type="InterPro" id="IPR027413">
    <property type="entry name" value="GROEL-like_equatorial_sf"/>
</dbReference>
<dbReference type="PROSITE" id="PS00995">
    <property type="entry name" value="TCP1_3"/>
    <property type="match status" value="1"/>
</dbReference>
<organism evidence="11 12">
    <name type="scientific">Vavraia culicis (isolate floridensis)</name>
    <name type="common">Microsporidian parasite</name>
    <dbReference type="NCBI Taxonomy" id="948595"/>
    <lineage>
        <taxon>Eukaryota</taxon>
        <taxon>Fungi</taxon>
        <taxon>Fungi incertae sedis</taxon>
        <taxon>Microsporidia</taxon>
        <taxon>Pleistophoridae</taxon>
        <taxon>Vavraia</taxon>
    </lineage>
</organism>
<dbReference type="SUPFAM" id="SSF48592">
    <property type="entry name" value="GroEL equatorial domain-like"/>
    <property type="match status" value="1"/>
</dbReference>
<comment type="subunit">
    <text evidence="4">Component of the T-complex protein 1 (TCP1) complex.</text>
</comment>
<gene>
    <name evidence="11" type="ORF">VCUG_01882</name>
</gene>
<evidence type="ECO:0000313" key="11">
    <source>
        <dbReference type="EMBL" id="ELA46656.1"/>
    </source>
</evidence>
<evidence type="ECO:0000256" key="6">
    <source>
        <dbReference type="ARBA" id="ARBA00022741"/>
    </source>
</evidence>
<dbReference type="AlphaFoldDB" id="L2GSL0"/>
<evidence type="ECO:0000256" key="9">
    <source>
        <dbReference type="ARBA" id="ARBA00032221"/>
    </source>
</evidence>
<dbReference type="SUPFAM" id="SSF52029">
    <property type="entry name" value="GroEL apical domain-like"/>
    <property type="match status" value="1"/>
</dbReference>
<sequence length="512" mass="57200">MEEIQVNTIETQDTREGTPQVLSNIDSWAAIADSLKTTLGPYGRDKMFLVNGEILITNDGATILKNMKIEHPAGRLLAAISESQDKEVGDGTTSVVLLACSILEQLKPLIKDSLDIKFIKNTLQEIQGKCLERLRDCKIDFNDDQFYSMAQTSLTSKILKYDKCKFADMIVNTFKQIEDIDDTRLVGIKKVSGGSISDSEMVDGVAFEKCFTYAGYEQQPKRIENPKIICLNVELEWKQERENCEVRLKSVEDYQAIVDAEWKLVRDKLDRIIDTGANVVLSSLPVGDYATQYFARKNIFCAGRVAKEDLFRIVNACGGKIYNSTNFLKIYGTCALFEEKQVGKLRYNYLSGGTKKAYTLIIRGPGEDVLNEVERSVNDAVMVVKRTLRNKNVVTGGGSTEMELSKYVREEGKSIAMKSALVYLAVARAFEIIPYQLAKNFGQDAIEIIQQLRYEHSNDKNHSGVNIKRGTSDMLEDGVLEPLLVKSNMIKASFNAVSALLMVDATIVSKGN</sequence>
<evidence type="ECO:0000256" key="7">
    <source>
        <dbReference type="ARBA" id="ARBA00022840"/>
    </source>
</evidence>
<keyword evidence="8 10" id="KW-0143">Chaperone</keyword>
<dbReference type="InterPro" id="IPR002194">
    <property type="entry name" value="Chaperonin_TCP-1_CS"/>
</dbReference>
<evidence type="ECO:0000313" key="12">
    <source>
        <dbReference type="Proteomes" id="UP000011081"/>
    </source>
</evidence>
<evidence type="ECO:0000256" key="2">
    <source>
        <dbReference type="ARBA" id="ARBA00004496"/>
    </source>
</evidence>